<name>A0A7T8H104_CALRO</name>
<dbReference type="InterPro" id="IPR036388">
    <property type="entry name" value="WH-like_DNA-bd_sf"/>
</dbReference>
<proteinExistence type="predicted"/>
<dbReference type="Pfam" id="PF13384">
    <property type="entry name" value="HTH_23"/>
    <property type="match status" value="1"/>
</dbReference>
<dbReference type="OrthoDB" id="10006939at2759"/>
<dbReference type="EMBL" id="CP045899">
    <property type="protein sequence ID" value="QQP41176.1"/>
    <property type="molecule type" value="Genomic_DNA"/>
</dbReference>
<sequence length="291" mass="33016">MEQARRDAILELARAGHKPTAIYKLLNYPKTTVYRVFNAWEAEGKVCRKAHNMRSDKIRTPRFLAGLEKSIKASPETSLSRLAKNRGVSKQLVSKAVIPNGLQHILTASMKASKLTNGKRLLNGLKSHGGRSIFFSDEKDWTVDKSYNVQNDRWLAKERDEVPAVFTTKFPASVMTLGVICSTGEERVNAERYCEVMEEVVIPWMKDKAAGRETTNLFNSHGITFWDRNTWPSNSPDFNPCDYYCHNSIEALKNSITREWNAVDPAEVIRACKSFRERMEKMVAAEGGHTE</sequence>
<comment type="subcellular location">
    <subcellularLocation>
        <location evidence="1">Nucleus</location>
    </subcellularLocation>
</comment>
<evidence type="ECO:0000313" key="3">
    <source>
        <dbReference type="Proteomes" id="UP000595437"/>
    </source>
</evidence>
<protein>
    <submittedName>
        <fullName evidence="2">Uncharacterized protein</fullName>
    </submittedName>
</protein>
<dbReference type="PANTHER" id="PTHR46068">
    <property type="entry name" value="PROTEIN CBG27172"/>
    <property type="match status" value="1"/>
</dbReference>
<dbReference type="Gene3D" id="3.30.420.10">
    <property type="entry name" value="Ribonuclease H-like superfamily/Ribonuclease H"/>
    <property type="match status" value="1"/>
</dbReference>
<dbReference type="GO" id="GO:0003676">
    <property type="term" value="F:nucleic acid binding"/>
    <property type="evidence" value="ECO:0007669"/>
    <property type="project" value="InterPro"/>
</dbReference>
<evidence type="ECO:0000313" key="2">
    <source>
        <dbReference type="EMBL" id="QQP41176.1"/>
    </source>
</evidence>
<dbReference type="Proteomes" id="UP000595437">
    <property type="component" value="Chromosome 10"/>
</dbReference>
<dbReference type="InterPro" id="IPR009057">
    <property type="entry name" value="Homeodomain-like_sf"/>
</dbReference>
<dbReference type="GO" id="GO:0005634">
    <property type="term" value="C:nucleus"/>
    <property type="evidence" value="ECO:0007669"/>
    <property type="project" value="UniProtKB-SubCell"/>
</dbReference>
<dbReference type="InterPro" id="IPR036397">
    <property type="entry name" value="RNaseH_sf"/>
</dbReference>
<dbReference type="AlphaFoldDB" id="A0A7T8H104"/>
<evidence type="ECO:0000256" key="1">
    <source>
        <dbReference type="ARBA" id="ARBA00004123"/>
    </source>
</evidence>
<organism evidence="2 3">
    <name type="scientific">Caligus rogercresseyi</name>
    <name type="common">Sea louse</name>
    <dbReference type="NCBI Taxonomy" id="217165"/>
    <lineage>
        <taxon>Eukaryota</taxon>
        <taxon>Metazoa</taxon>
        <taxon>Ecdysozoa</taxon>
        <taxon>Arthropoda</taxon>
        <taxon>Crustacea</taxon>
        <taxon>Multicrustacea</taxon>
        <taxon>Hexanauplia</taxon>
        <taxon>Copepoda</taxon>
        <taxon>Siphonostomatoida</taxon>
        <taxon>Caligidae</taxon>
        <taxon>Caligus</taxon>
    </lineage>
</organism>
<reference evidence="3" key="1">
    <citation type="submission" date="2021-01" db="EMBL/GenBank/DDBJ databases">
        <title>Caligus Genome Assembly.</title>
        <authorList>
            <person name="Gallardo-Escarate C."/>
        </authorList>
    </citation>
    <scope>NUCLEOTIDE SEQUENCE [LARGE SCALE GENOMIC DNA]</scope>
</reference>
<gene>
    <name evidence="2" type="ORF">FKW44_015462</name>
</gene>
<dbReference type="SUPFAM" id="SSF46689">
    <property type="entry name" value="Homeodomain-like"/>
    <property type="match status" value="1"/>
</dbReference>
<dbReference type="Gene3D" id="1.10.10.10">
    <property type="entry name" value="Winged helix-like DNA-binding domain superfamily/Winged helix DNA-binding domain"/>
    <property type="match status" value="1"/>
</dbReference>
<keyword evidence="3" id="KW-1185">Reference proteome</keyword>
<accession>A0A7T8H104</accession>
<dbReference type="PANTHER" id="PTHR46068:SF1">
    <property type="entry name" value="TRANSPOSASE IS30-LIKE HTH DOMAIN-CONTAINING PROTEIN"/>
    <property type="match status" value="1"/>
</dbReference>